<organism evidence="1 2">
    <name type="scientific">Sorghum bicolor</name>
    <name type="common">Sorghum</name>
    <name type="synonym">Sorghum vulgare</name>
    <dbReference type="NCBI Taxonomy" id="4558"/>
    <lineage>
        <taxon>Eukaryota</taxon>
        <taxon>Viridiplantae</taxon>
        <taxon>Streptophyta</taxon>
        <taxon>Embryophyta</taxon>
        <taxon>Tracheophyta</taxon>
        <taxon>Spermatophyta</taxon>
        <taxon>Magnoliopsida</taxon>
        <taxon>Liliopsida</taxon>
        <taxon>Poales</taxon>
        <taxon>Poaceae</taxon>
        <taxon>PACMAD clade</taxon>
        <taxon>Panicoideae</taxon>
        <taxon>Andropogonodae</taxon>
        <taxon>Andropogoneae</taxon>
        <taxon>Sorghinae</taxon>
        <taxon>Sorghum</taxon>
    </lineage>
</organism>
<reference evidence="1" key="2">
    <citation type="submission" date="2020-10" db="EMBL/GenBank/DDBJ databases">
        <authorList>
            <person name="Cooper E.A."/>
            <person name="Brenton Z.W."/>
            <person name="Flinn B.S."/>
            <person name="Jenkins J."/>
            <person name="Shu S."/>
            <person name="Flowers D."/>
            <person name="Luo F."/>
            <person name="Wang Y."/>
            <person name="Xia P."/>
            <person name="Barry K."/>
            <person name="Daum C."/>
            <person name="Lipzen A."/>
            <person name="Yoshinaga Y."/>
            <person name="Schmutz J."/>
            <person name="Saski C."/>
            <person name="Vermerris W."/>
            <person name="Kresovich S."/>
        </authorList>
    </citation>
    <scope>NUCLEOTIDE SEQUENCE</scope>
</reference>
<evidence type="ECO:0000313" key="2">
    <source>
        <dbReference type="Proteomes" id="UP000807115"/>
    </source>
</evidence>
<comment type="caution">
    <text evidence="1">The sequence shown here is derived from an EMBL/GenBank/DDBJ whole genome shotgun (WGS) entry which is preliminary data.</text>
</comment>
<reference evidence="1" key="1">
    <citation type="journal article" date="2019" name="BMC Genomics">
        <title>A new reference genome for Sorghum bicolor reveals high levels of sequence similarity between sweet and grain genotypes: implications for the genetics of sugar metabolism.</title>
        <authorList>
            <person name="Cooper E.A."/>
            <person name="Brenton Z.W."/>
            <person name="Flinn B.S."/>
            <person name="Jenkins J."/>
            <person name="Shu S."/>
            <person name="Flowers D."/>
            <person name="Luo F."/>
            <person name="Wang Y."/>
            <person name="Xia P."/>
            <person name="Barry K."/>
            <person name="Daum C."/>
            <person name="Lipzen A."/>
            <person name="Yoshinaga Y."/>
            <person name="Schmutz J."/>
            <person name="Saski C."/>
            <person name="Vermerris W."/>
            <person name="Kresovich S."/>
        </authorList>
    </citation>
    <scope>NUCLEOTIDE SEQUENCE</scope>
</reference>
<proteinExistence type="predicted"/>
<gene>
    <name evidence="1" type="ORF">BDA96_03G169100</name>
</gene>
<name>A0A921RF28_SORBI</name>
<protein>
    <submittedName>
        <fullName evidence="1">Uncharacterized protein</fullName>
    </submittedName>
</protein>
<dbReference type="Proteomes" id="UP000807115">
    <property type="component" value="Chromosome 3"/>
</dbReference>
<sequence>MLSLGFPLSFSENHLRSLTEKGLHQDVDPKKLSARLRKLQKCQIFN</sequence>
<dbReference type="EMBL" id="CM027682">
    <property type="protein sequence ID" value="KAG0537675.1"/>
    <property type="molecule type" value="Genomic_DNA"/>
</dbReference>
<dbReference type="AlphaFoldDB" id="A0A921RF28"/>
<evidence type="ECO:0000313" key="1">
    <source>
        <dbReference type="EMBL" id="KAG0537675.1"/>
    </source>
</evidence>
<accession>A0A921RF28</accession>